<name>A0AAD4Q4N3_9EURO</name>
<dbReference type="InterPro" id="IPR036962">
    <property type="entry name" value="Glyco_hydro_3_N_sf"/>
</dbReference>
<evidence type="ECO:0000256" key="11">
    <source>
        <dbReference type="ARBA" id="ARBA00023277"/>
    </source>
</evidence>
<comment type="similarity">
    <text evidence="4">Belongs to the glycosyl hydrolase 3 family.</text>
</comment>
<keyword evidence="12" id="KW-0326">Glycosidase</keyword>
<keyword evidence="10" id="KW-0325">Glycoprotein</keyword>
<proteinExistence type="inferred from homology"/>
<dbReference type="Gene3D" id="3.20.20.300">
    <property type="entry name" value="Glycoside hydrolase, family 3, N-terminal domain"/>
    <property type="match status" value="1"/>
</dbReference>
<keyword evidence="8 14" id="KW-0378">Hydrolase</keyword>
<evidence type="ECO:0000313" key="15">
    <source>
        <dbReference type="Proteomes" id="UP001201262"/>
    </source>
</evidence>
<evidence type="ECO:0000256" key="7">
    <source>
        <dbReference type="ARBA" id="ARBA00022729"/>
    </source>
</evidence>
<keyword evidence="7" id="KW-0732">Signal</keyword>
<keyword evidence="9" id="KW-0136">Cellulose degradation</keyword>
<comment type="caution">
    <text evidence="14">The sequence shown here is derived from an EMBL/GenBank/DDBJ whole genome shotgun (WGS) entry which is preliminary data.</text>
</comment>
<dbReference type="EC" id="3.2.1.21" evidence="5"/>
<comment type="catalytic activity">
    <reaction evidence="1">
        <text>Hydrolysis of terminal, non-reducing beta-D-glucosyl residues with release of beta-D-glucose.</text>
        <dbReference type="EC" id="3.2.1.21"/>
    </reaction>
</comment>
<dbReference type="GO" id="GO:0008422">
    <property type="term" value="F:beta-glucosidase activity"/>
    <property type="evidence" value="ECO:0007669"/>
    <property type="project" value="UniProtKB-EC"/>
</dbReference>
<dbReference type="GO" id="GO:0030245">
    <property type="term" value="P:cellulose catabolic process"/>
    <property type="evidence" value="ECO:0007669"/>
    <property type="project" value="UniProtKB-KW"/>
</dbReference>
<evidence type="ECO:0000256" key="12">
    <source>
        <dbReference type="ARBA" id="ARBA00023295"/>
    </source>
</evidence>
<dbReference type="EMBL" id="JAJTJA010000002">
    <property type="protein sequence ID" value="KAH8703190.1"/>
    <property type="molecule type" value="Genomic_DNA"/>
</dbReference>
<dbReference type="SUPFAM" id="SSF51445">
    <property type="entry name" value="(Trans)glycosidases"/>
    <property type="match status" value="1"/>
</dbReference>
<evidence type="ECO:0000256" key="8">
    <source>
        <dbReference type="ARBA" id="ARBA00022801"/>
    </source>
</evidence>
<dbReference type="RefSeq" id="XP_046076208.1">
    <property type="nucleotide sequence ID" value="XM_046221607.1"/>
</dbReference>
<evidence type="ECO:0000256" key="3">
    <source>
        <dbReference type="ARBA" id="ARBA00004987"/>
    </source>
</evidence>
<dbReference type="PANTHER" id="PTHR42715">
    <property type="entry name" value="BETA-GLUCOSIDASE"/>
    <property type="match status" value="1"/>
</dbReference>
<dbReference type="GeneID" id="70251894"/>
<dbReference type="InterPro" id="IPR017853">
    <property type="entry name" value="GH"/>
</dbReference>
<organism evidence="14 15">
    <name type="scientific">Talaromyces proteolyticus</name>
    <dbReference type="NCBI Taxonomy" id="1131652"/>
    <lineage>
        <taxon>Eukaryota</taxon>
        <taxon>Fungi</taxon>
        <taxon>Dikarya</taxon>
        <taxon>Ascomycota</taxon>
        <taxon>Pezizomycotina</taxon>
        <taxon>Eurotiomycetes</taxon>
        <taxon>Eurotiomycetidae</taxon>
        <taxon>Eurotiales</taxon>
        <taxon>Trichocomaceae</taxon>
        <taxon>Talaromyces</taxon>
        <taxon>Talaromyces sect. Bacilispori</taxon>
    </lineage>
</organism>
<gene>
    <name evidence="14" type="ORF">BGW36DRAFT_443259</name>
</gene>
<dbReference type="AlphaFoldDB" id="A0AAD4Q4N3"/>
<evidence type="ECO:0000313" key="14">
    <source>
        <dbReference type="EMBL" id="KAH8703190.1"/>
    </source>
</evidence>
<dbReference type="GO" id="GO:0005576">
    <property type="term" value="C:extracellular region"/>
    <property type="evidence" value="ECO:0007669"/>
    <property type="project" value="UniProtKB-SubCell"/>
</dbReference>
<protein>
    <recommendedName>
        <fullName evidence="5">beta-glucosidase</fullName>
        <ecNumber evidence="5">3.2.1.21</ecNumber>
    </recommendedName>
</protein>
<evidence type="ECO:0000256" key="2">
    <source>
        <dbReference type="ARBA" id="ARBA00004613"/>
    </source>
</evidence>
<comment type="subcellular location">
    <subcellularLocation>
        <location evidence="2">Secreted</location>
    </subcellularLocation>
</comment>
<comment type="pathway">
    <text evidence="3">Glycan metabolism; cellulose degradation.</text>
</comment>
<evidence type="ECO:0000256" key="9">
    <source>
        <dbReference type="ARBA" id="ARBA00023001"/>
    </source>
</evidence>
<evidence type="ECO:0000256" key="5">
    <source>
        <dbReference type="ARBA" id="ARBA00012744"/>
    </source>
</evidence>
<dbReference type="InterPro" id="IPR050288">
    <property type="entry name" value="Cellulose_deg_GH3"/>
</dbReference>
<evidence type="ECO:0000256" key="10">
    <source>
        <dbReference type="ARBA" id="ARBA00023180"/>
    </source>
</evidence>
<dbReference type="PANTHER" id="PTHR42715:SF12">
    <property type="entry name" value="BETA-GLUCOSIDASE G-RELATED"/>
    <property type="match status" value="1"/>
</dbReference>
<evidence type="ECO:0000256" key="6">
    <source>
        <dbReference type="ARBA" id="ARBA00022525"/>
    </source>
</evidence>
<sequence>MACPGAACKQFPAGITTAATWDRDFIYARSYAMGKEYCDLEIHVAMGMVTVGGTNPYDTGIATWHGVKGMMDSGVQICSKHVIAYEYETFRNPTNFTEPCGIYNASEQVPISSNVDENTTHDIHLWSFAEAVSAVTTHKMCAYNAINDTHSCANSESNNGLLKAEFGF</sequence>
<evidence type="ECO:0000256" key="4">
    <source>
        <dbReference type="ARBA" id="ARBA00005336"/>
    </source>
</evidence>
<keyword evidence="15" id="KW-1185">Reference proteome</keyword>
<dbReference type="Proteomes" id="UP001201262">
    <property type="component" value="Unassembled WGS sequence"/>
</dbReference>
<keyword evidence="11" id="KW-0119">Carbohydrate metabolism</keyword>
<keyword evidence="6" id="KW-0964">Secreted</keyword>
<evidence type="ECO:0000256" key="1">
    <source>
        <dbReference type="ARBA" id="ARBA00000448"/>
    </source>
</evidence>
<accession>A0AAD4Q4N3</accession>
<keyword evidence="9" id="KW-0624">Polysaccharide degradation</keyword>
<reference evidence="14" key="1">
    <citation type="submission" date="2021-12" db="EMBL/GenBank/DDBJ databases">
        <title>Convergent genome expansion in fungi linked to evolution of root-endophyte symbiosis.</title>
        <authorList>
            <consortium name="DOE Joint Genome Institute"/>
            <person name="Ke Y.-H."/>
            <person name="Bonito G."/>
            <person name="Liao H.-L."/>
            <person name="Looney B."/>
            <person name="Rojas-Flechas A."/>
            <person name="Nash J."/>
            <person name="Hameed K."/>
            <person name="Schadt C."/>
            <person name="Martin F."/>
            <person name="Crous P.W."/>
            <person name="Miettinen O."/>
            <person name="Magnuson J.K."/>
            <person name="Labbe J."/>
            <person name="Jacobson D."/>
            <person name="Doktycz M.J."/>
            <person name="Veneault-Fourrey C."/>
            <person name="Kuo A."/>
            <person name="Mondo S."/>
            <person name="Calhoun S."/>
            <person name="Riley R."/>
            <person name="Ohm R."/>
            <person name="LaButti K."/>
            <person name="Andreopoulos B."/>
            <person name="Pangilinan J."/>
            <person name="Nolan M."/>
            <person name="Tritt A."/>
            <person name="Clum A."/>
            <person name="Lipzen A."/>
            <person name="Daum C."/>
            <person name="Barry K."/>
            <person name="Grigoriev I.V."/>
            <person name="Vilgalys R."/>
        </authorList>
    </citation>
    <scope>NUCLEOTIDE SEQUENCE</scope>
    <source>
        <strain evidence="14">PMI_201</strain>
    </source>
</reference>
<comment type="function">
    <text evidence="13">Beta-glucosidases are one of a number of cellulolytic enzymes involved in the degradation of cellulosic biomass. Catalyzes the last step releasing glucose from the inhibitory cellobiose.</text>
</comment>
<evidence type="ECO:0000256" key="13">
    <source>
        <dbReference type="ARBA" id="ARBA00024983"/>
    </source>
</evidence>